<dbReference type="CDD" id="cd16273">
    <property type="entry name" value="SNM1A-1C-like_MBL-fold"/>
    <property type="match status" value="1"/>
</dbReference>
<dbReference type="GO" id="GO:0006281">
    <property type="term" value="P:DNA repair"/>
    <property type="evidence" value="ECO:0007669"/>
    <property type="project" value="UniProtKB-KW"/>
</dbReference>
<dbReference type="GO" id="GO:0005524">
    <property type="term" value="F:ATP binding"/>
    <property type="evidence" value="ECO:0007669"/>
    <property type="project" value="UniProtKB-KW"/>
</dbReference>
<dbReference type="OMA" id="IAEMFHS"/>
<dbReference type="Pfam" id="PF01068">
    <property type="entry name" value="DNA_ligase_A_M"/>
    <property type="match status" value="1"/>
</dbReference>
<dbReference type="InterPro" id="IPR015940">
    <property type="entry name" value="UBA"/>
</dbReference>
<dbReference type="PROSITE" id="PS00141">
    <property type="entry name" value="ASP_PROTEASE"/>
    <property type="match status" value="1"/>
</dbReference>
<dbReference type="NCBIfam" id="TIGR00574">
    <property type="entry name" value="dnl1"/>
    <property type="match status" value="1"/>
</dbReference>
<dbReference type="InterPro" id="IPR001969">
    <property type="entry name" value="Aspartic_peptidase_AS"/>
</dbReference>
<feature type="compositionally biased region" description="Low complexity" evidence="12">
    <location>
        <begin position="541"/>
        <end position="571"/>
    </location>
</feature>
<dbReference type="GO" id="GO:0003677">
    <property type="term" value="F:DNA binding"/>
    <property type="evidence" value="ECO:0007669"/>
    <property type="project" value="InterPro"/>
</dbReference>
<dbReference type="Gene3D" id="2.40.50.140">
    <property type="entry name" value="Nucleic acid-binding proteins"/>
    <property type="match status" value="1"/>
</dbReference>
<dbReference type="InterPro" id="IPR011084">
    <property type="entry name" value="DRMBL"/>
</dbReference>
<dbReference type="PROSITE" id="PS50030">
    <property type="entry name" value="UBA"/>
    <property type="match status" value="1"/>
</dbReference>
<evidence type="ECO:0000256" key="9">
    <source>
        <dbReference type="ARBA" id="ARBA00034003"/>
    </source>
</evidence>
<dbReference type="Gene3D" id="3.60.15.10">
    <property type="entry name" value="Ribonuclease Z/Hydroxyacylglutathione hydrolase-like"/>
    <property type="match status" value="1"/>
</dbReference>
<keyword evidence="16" id="KW-1185">Reference proteome</keyword>
<dbReference type="KEGG" id="sre:PTSG_11661"/>
<dbReference type="EC" id="6.5.1.1" evidence="10"/>
<feature type="region of interest" description="Disordered" evidence="12">
    <location>
        <begin position="401"/>
        <end position="493"/>
    </location>
</feature>
<dbReference type="GO" id="GO:0004190">
    <property type="term" value="F:aspartic-type endopeptidase activity"/>
    <property type="evidence" value="ECO:0007669"/>
    <property type="project" value="InterPro"/>
</dbReference>
<sequence length="1437" mass="158071">METYAVPFTPIVVDHFNDKKYHRRESGTLFFLSHFHADHYGKLNKDWQWGPVYCSQTTAKLVAAVLEVDANYLRPLPLDTWVDVTATCRVALIDANHCPGAAMFLFHVRETEGGLEHWYLHSGDCRYTPAWKQHPLLQNVALDILFLDTTYCDPKHTFPPQEQVVRFVSDTVSQYMHEDQQRADGVDTLFLVATYSVGKEKILTQLVKDQHKPLVVSEKKRLMMQQLDLDWPVPFDEMFTSDHLASNVHVVGWHMLGTMAAGGWTFLPDYETLHDMIDHYKPRYHRIVAFVPTGWTYVIAKEHQRRQALAQHDEEVLGVLHHKETKRNVTVFTVPYSEHSNYLELREFVAWLKPARVVPTVIGGGRSSNKARLYAKICSHFDDLIDKKAASRNFLASMLGRPSGVSAHESDNPTQKRPKRENTDDDGGNYIEGGGNDDDDDDDDDDVLMIIDDDDDDDRARNGGAQHDKSGGDDASAESQQDATDGRPAPATDESVCRIQALLGADVSRKAIAAALAASGGDAEKAVNILLDSGTSNITASSTSTTTTSSSSSTTTTTTSTSTSTSTSSSSNKGIKQGSRSGGGKNRHRAKKQKDAGAAQMTLTRWLSPRKRKSPKSTTSTAAAETRAVERTNTSGAEERAQPTARRLSMGEGDVLLIDSDDDAHDSTNGGGGDAIHQDTLPASTPATDATAPGVKREPMTSHMTAALTSGTPTTTTAASTATTTATTSEDCEYLVIASTFEEMLKTKSRLKITELLKTMLCTVLTTTEKPDGTPDTEALIATVYLSTNSIAPSYRNVELGIGERLVAAAVRTATGRSRQQMRSDYKELGDLGDVAFKARSSVRTLFRPRPLQIKALFRDLHRIAVMKGPGSVKQKQALVHKLLVSCRGPEIRFLVRTLISNLRIGAVGLTLQVAVGHAIREYRRQTHIAPDEAAQRVKDAYARHPCWETILTALLSPGCFDELAARTQAHPGVPVRPMLGKITRDLADALERLRGKNFQAEFKYDGVRAQIHIDAPTRQRSAATLHMFSRHLENMTDRYPDALESVLDALAVDGDSNALAISSCVLDAEIVAVTEDGTMLPFQTLMNRARKNVDGSSVSIRVRVHLFDIMHHNGASLLKHPFRLRRKLLQDTFTMLPNRLQLVTAKTFQCKPDGSHSPQPLREFLHAALDAKCEGLMIKVLGPEMIPAADDTTTSHGKKTVKNQGSDSDDLYALSTYQPSKRCENWLKVKKDYVEGLSDSLDLVVIGAWWGNGRKAGWFSPFLLACYDEETETYQSVCKVMSGFTDEFYKTTTALFKEKHVIDAKRSYYDVSAQMSPSVWFDSVEVWEIKGADFTASPAHTAARGAVADRPGAGISLRFPRFIRKREDKTPEEATTSTQISELYHLQFKTPACASAADGDGDGGGGEDDDDDDDGDGGGGEEEEEEDPEGVGHSES</sequence>
<dbReference type="PANTHER" id="PTHR45674:SF9">
    <property type="entry name" value="DNA LIGASE 3"/>
    <property type="match status" value="1"/>
</dbReference>
<comment type="catalytic activity">
    <reaction evidence="9 10">
        <text>ATP + (deoxyribonucleotide)n-3'-hydroxyl + 5'-phospho-(deoxyribonucleotide)m = (deoxyribonucleotide)n+m + AMP + diphosphate.</text>
        <dbReference type="EC" id="6.5.1.1"/>
    </reaction>
</comment>
<dbReference type="PROSITE" id="PS50160">
    <property type="entry name" value="DNA_LIGASE_A3"/>
    <property type="match status" value="1"/>
</dbReference>
<gene>
    <name evidence="15" type="ORF">PTSG_11661</name>
</gene>
<reference evidence="15" key="1">
    <citation type="submission" date="2009-08" db="EMBL/GenBank/DDBJ databases">
        <title>Annotation of Salpingoeca rosetta.</title>
        <authorList>
            <consortium name="The Broad Institute Genome Sequencing Platform"/>
            <person name="Russ C."/>
            <person name="Cuomo C."/>
            <person name="Burger G."/>
            <person name="Gray M.W."/>
            <person name="Holland P.W.H."/>
            <person name="King N."/>
            <person name="Lang F.B.F."/>
            <person name="Roger A.J."/>
            <person name="Ruiz-Trillo I."/>
            <person name="Young S.K."/>
            <person name="Zeng Q."/>
            <person name="Gargeya S."/>
            <person name="Alvarado L."/>
            <person name="Berlin A."/>
            <person name="Chapman S.B."/>
            <person name="Chen Z."/>
            <person name="Freedman E."/>
            <person name="Gellesch M."/>
            <person name="Goldberg J."/>
            <person name="Griggs A."/>
            <person name="Gujja S."/>
            <person name="Heilman E."/>
            <person name="Heiman D."/>
            <person name="Howarth C."/>
            <person name="Mehta T."/>
            <person name="Neiman D."/>
            <person name="Pearson M."/>
            <person name="Roberts A."/>
            <person name="Saif S."/>
            <person name="Shea T."/>
            <person name="Shenoy N."/>
            <person name="Sisk P."/>
            <person name="Stolte C."/>
            <person name="Sykes S."/>
            <person name="White J."/>
            <person name="Yandava C."/>
            <person name="Haas B."/>
            <person name="Nusbaum C."/>
            <person name="Birren B."/>
        </authorList>
    </citation>
    <scope>NUCLEOTIDE SEQUENCE [LARGE SCALE GENOMIC DNA]</scope>
    <source>
        <strain evidence="15">ATCC 50818</strain>
    </source>
</reference>
<protein>
    <recommendedName>
        <fullName evidence="10">DNA ligase</fullName>
        <ecNumber evidence="10">6.5.1.1</ecNumber>
    </recommendedName>
</protein>
<evidence type="ECO:0000313" key="15">
    <source>
        <dbReference type="EMBL" id="EGD76243.1"/>
    </source>
</evidence>
<feature type="compositionally biased region" description="Low complexity" evidence="12">
    <location>
        <begin position="680"/>
        <end position="693"/>
    </location>
</feature>
<feature type="region of interest" description="Disordered" evidence="12">
    <location>
        <begin position="706"/>
        <end position="725"/>
    </location>
</feature>
<keyword evidence="6 10" id="KW-0067">ATP-binding</keyword>
<evidence type="ECO:0000256" key="12">
    <source>
        <dbReference type="SAM" id="MobiDB-lite"/>
    </source>
</evidence>
<evidence type="ECO:0000256" key="2">
    <source>
        <dbReference type="ARBA" id="ARBA00022598"/>
    </source>
</evidence>
<name>F2TXY4_SALR5</name>
<dbReference type="eggNOG" id="KOG0967">
    <property type="taxonomic scope" value="Eukaryota"/>
</dbReference>
<dbReference type="SUPFAM" id="SSF117018">
    <property type="entry name" value="ATP-dependent DNA ligase DNA-binding domain"/>
    <property type="match status" value="1"/>
</dbReference>
<keyword evidence="5 10" id="KW-0227">DNA damage</keyword>
<dbReference type="InterPro" id="IPR050191">
    <property type="entry name" value="ATP-dep_DNA_ligase"/>
</dbReference>
<dbReference type="GeneID" id="16079012"/>
<keyword evidence="10" id="KW-0233">DNA recombination</keyword>
<dbReference type="GO" id="GO:0006310">
    <property type="term" value="P:DNA recombination"/>
    <property type="evidence" value="ECO:0007669"/>
    <property type="project" value="UniProtKB-KW"/>
</dbReference>
<evidence type="ECO:0000256" key="10">
    <source>
        <dbReference type="RuleBase" id="RU000617"/>
    </source>
</evidence>
<accession>F2TXY4</accession>
<keyword evidence="7 10" id="KW-0234">DNA repair</keyword>
<evidence type="ECO:0000256" key="8">
    <source>
        <dbReference type="ARBA" id="ARBA00023242"/>
    </source>
</evidence>
<dbReference type="InParanoid" id="F2TXY4"/>
<dbReference type="EMBL" id="GL832956">
    <property type="protein sequence ID" value="EGD76243.1"/>
    <property type="molecule type" value="Genomic_DNA"/>
</dbReference>
<keyword evidence="2 10" id="KW-0436">Ligase</keyword>
<organism evidence="16">
    <name type="scientific">Salpingoeca rosetta (strain ATCC 50818 / BSB-021)</name>
    <dbReference type="NCBI Taxonomy" id="946362"/>
    <lineage>
        <taxon>Eukaryota</taxon>
        <taxon>Choanoflagellata</taxon>
        <taxon>Craspedida</taxon>
        <taxon>Salpingoecidae</taxon>
        <taxon>Salpingoeca</taxon>
    </lineage>
</organism>
<dbReference type="Pfam" id="PF04679">
    <property type="entry name" value="DNA_ligase_A_C"/>
    <property type="match status" value="1"/>
</dbReference>
<feature type="compositionally biased region" description="Basic and acidic residues" evidence="12">
    <location>
        <begin position="458"/>
        <end position="472"/>
    </location>
</feature>
<dbReference type="Pfam" id="PF04675">
    <property type="entry name" value="DNA_ligase_A_N"/>
    <property type="match status" value="1"/>
</dbReference>
<comment type="similarity">
    <text evidence="1 11">Belongs to the ATP-dependent DNA ligase family.</text>
</comment>
<dbReference type="InterPro" id="IPR036599">
    <property type="entry name" value="DNA_ligase_N_sf"/>
</dbReference>
<evidence type="ECO:0000256" key="5">
    <source>
        <dbReference type="ARBA" id="ARBA00022763"/>
    </source>
</evidence>
<evidence type="ECO:0000259" key="13">
    <source>
        <dbReference type="PROSITE" id="PS50030"/>
    </source>
</evidence>
<dbReference type="SUPFAM" id="SSF50249">
    <property type="entry name" value="Nucleic acid-binding proteins"/>
    <property type="match status" value="1"/>
</dbReference>
<dbReference type="GO" id="GO:0003910">
    <property type="term" value="F:DNA ligase (ATP) activity"/>
    <property type="evidence" value="ECO:0007669"/>
    <property type="project" value="UniProtKB-EC"/>
</dbReference>
<dbReference type="SUPFAM" id="SSF56281">
    <property type="entry name" value="Metallo-hydrolase/oxidoreductase"/>
    <property type="match status" value="1"/>
</dbReference>
<dbReference type="InterPro" id="IPR012308">
    <property type="entry name" value="DNA_ligase_ATP-dep_N"/>
</dbReference>
<dbReference type="InterPro" id="IPR016059">
    <property type="entry name" value="DNA_ligase_ATP-dep_CS"/>
</dbReference>
<feature type="domain" description="UBA" evidence="13">
    <location>
        <begin position="491"/>
        <end position="533"/>
    </location>
</feature>
<dbReference type="Pfam" id="PF07522">
    <property type="entry name" value="DRMBL"/>
    <property type="match status" value="1"/>
</dbReference>
<dbReference type="SUPFAM" id="SSF56091">
    <property type="entry name" value="DNA ligase/mRNA capping enzyme, catalytic domain"/>
    <property type="match status" value="1"/>
</dbReference>
<evidence type="ECO:0000256" key="11">
    <source>
        <dbReference type="RuleBase" id="RU004196"/>
    </source>
</evidence>
<evidence type="ECO:0000256" key="1">
    <source>
        <dbReference type="ARBA" id="ARBA00007572"/>
    </source>
</evidence>
<dbReference type="GO" id="GO:0006273">
    <property type="term" value="P:lagging strand elongation"/>
    <property type="evidence" value="ECO:0007669"/>
    <property type="project" value="TreeGrafter"/>
</dbReference>
<keyword evidence="8" id="KW-0539">Nucleus</keyword>
<evidence type="ECO:0000313" key="16">
    <source>
        <dbReference type="Proteomes" id="UP000007799"/>
    </source>
</evidence>
<dbReference type="CDD" id="cd07900">
    <property type="entry name" value="Adenylation_DNA_ligase_I_Euk"/>
    <property type="match status" value="1"/>
</dbReference>
<evidence type="ECO:0000256" key="6">
    <source>
        <dbReference type="ARBA" id="ARBA00022840"/>
    </source>
</evidence>
<keyword evidence="4 10" id="KW-0547">Nucleotide-binding</keyword>
<dbReference type="InterPro" id="IPR012310">
    <property type="entry name" value="DNA_ligase_ATP-dep_cent"/>
</dbReference>
<feature type="domain" description="ATP-dependent DNA ligase family profile" evidence="14">
    <location>
        <begin position="1096"/>
        <end position="1269"/>
    </location>
</feature>
<dbReference type="Gene3D" id="1.10.3260.10">
    <property type="entry name" value="DNA ligase, ATP-dependent, N-terminal domain"/>
    <property type="match status" value="1"/>
</dbReference>
<dbReference type="Gene3D" id="3.30.470.30">
    <property type="entry name" value="DNA ligase/mRNA capping enzyme"/>
    <property type="match status" value="1"/>
</dbReference>
<feature type="compositionally biased region" description="Low complexity" evidence="12">
    <location>
        <begin position="616"/>
        <end position="626"/>
    </location>
</feature>
<dbReference type="InterPro" id="IPR000977">
    <property type="entry name" value="DNA_ligase_ATP-dep"/>
</dbReference>
<dbReference type="RefSeq" id="XP_004998418.1">
    <property type="nucleotide sequence ID" value="XM_004998361.1"/>
</dbReference>
<dbReference type="GO" id="GO:0071897">
    <property type="term" value="P:DNA biosynthetic process"/>
    <property type="evidence" value="ECO:0007669"/>
    <property type="project" value="InterPro"/>
</dbReference>
<dbReference type="STRING" id="946362.F2TXY4"/>
<feature type="compositionally biased region" description="Acidic residues" evidence="12">
    <location>
        <begin position="435"/>
        <end position="457"/>
    </location>
</feature>
<dbReference type="eggNOG" id="KOG1361">
    <property type="taxonomic scope" value="Eukaryota"/>
</dbReference>
<feature type="compositionally biased region" description="Acidic residues" evidence="12">
    <location>
        <begin position="1400"/>
        <end position="1430"/>
    </location>
</feature>
<dbReference type="InterPro" id="IPR036866">
    <property type="entry name" value="RibonucZ/Hydroxyglut_hydro"/>
</dbReference>
<feature type="region of interest" description="Disordered" evidence="12">
    <location>
        <begin position="536"/>
        <end position="699"/>
    </location>
</feature>
<dbReference type="InterPro" id="IPR012309">
    <property type="entry name" value="DNA_ligase_ATP-dep_C"/>
</dbReference>
<keyword evidence="3" id="KW-0235">DNA replication</keyword>
<evidence type="ECO:0000256" key="7">
    <source>
        <dbReference type="ARBA" id="ARBA00023204"/>
    </source>
</evidence>
<dbReference type="Gene3D" id="3.40.50.12650">
    <property type="match status" value="1"/>
</dbReference>
<evidence type="ECO:0000256" key="4">
    <source>
        <dbReference type="ARBA" id="ARBA00022741"/>
    </source>
</evidence>
<proteinExistence type="inferred from homology"/>
<dbReference type="OrthoDB" id="206088at2759"/>
<dbReference type="PANTHER" id="PTHR45674">
    <property type="entry name" value="DNA LIGASE 1/3 FAMILY MEMBER"/>
    <property type="match status" value="1"/>
</dbReference>
<dbReference type="FunFam" id="2.40.50.140:FF:000062">
    <property type="entry name" value="DNA ligase"/>
    <property type="match status" value="1"/>
</dbReference>
<dbReference type="CDD" id="cd07969">
    <property type="entry name" value="OBF_DNA_ligase_I"/>
    <property type="match status" value="1"/>
</dbReference>
<dbReference type="GO" id="GO:0006508">
    <property type="term" value="P:proteolysis"/>
    <property type="evidence" value="ECO:0007669"/>
    <property type="project" value="InterPro"/>
</dbReference>
<dbReference type="Proteomes" id="UP000007799">
    <property type="component" value="Unassembled WGS sequence"/>
</dbReference>
<evidence type="ECO:0000259" key="14">
    <source>
        <dbReference type="PROSITE" id="PS50160"/>
    </source>
</evidence>
<evidence type="ECO:0000256" key="3">
    <source>
        <dbReference type="ARBA" id="ARBA00022705"/>
    </source>
</evidence>
<dbReference type="InterPro" id="IPR012340">
    <property type="entry name" value="NA-bd_OB-fold"/>
</dbReference>
<feature type="region of interest" description="Disordered" evidence="12">
    <location>
        <begin position="1394"/>
        <end position="1437"/>
    </location>
</feature>
<dbReference type="PROSITE" id="PS00697">
    <property type="entry name" value="DNA_LIGASE_A1"/>
    <property type="match status" value="1"/>
</dbReference>